<accession>A0A9N8VD09</accession>
<evidence type="ECO:0000313" key="6">
    <source>
        <dbReference type="Proteomes" id="UP000789342"/>
    </source>
</evidence>
<dbReference type="AlphaFoldDB" id="A0A9N8VD09"/>
<evidence type="ECO:0000256" key="1">
    <source>
        <dbReference type="ARBA" id="ARBA00006668"/>
    </source>
</evidence>
<keyword evidence="2" id="KW-0689">Ribosomal protein</keyword>
<dbReference type="NCBIfam" id="TIGR00002">
    <property type="entry name" value="S16"/>
    <property type="match status" value="1"/>
</dbReference>
<dbReference type="InterPro" id="IPR023803">
    <property type="entry name" value="Ribosomal_bS16_dom_sf"/>
</dbReference>
<dbReference type="InterPro" id="IPR000307">
    <property type="entry name" value="Ribosomal_bS16"/>
</dbReference>
<dbReference type="Pfam" id="PF00886">
    <property type="entry name" value="Ribosomal_S16"/>
    <property type="match status" value="1"/>
</dbReference>
<sequence>MVVRIRLACHGIRNRPFYHIVVANSKCPRDGKHIEKVGVYDPIPGPDGVKSIEWKEDRIKYWLTVGAQPSDTVARLLSRAGILPPLPEKFIKTKRKPVDLARVMGEDKLQETELSPDEKEKTAASTSS</sequence>
<dbReference type="OrthoDB" id="407221at2759"/>
<keyword evidence="6" id="KW-1185">Reference proteome</keyword>
<dbReference type="PANTHER" id="PTHR12919:SF20">
    <property type="entry name" value="SMALL RIBOSOMAL SUBUNIT PROTEIN BS16M"/>
    <property type="match status" value="1"/>
</dbReference>
<evidence type="ECO:0000313" key="5">
    <source>
        <dbReference type="EMBL" id="CAG8451205.1"/>
    </source>
</evidence>
<feature type="region of interest" description="Disordered" evidence="4">
    <location>
        <begin position="106"/>
        <end position="128"/>
    </location>
</feature>
<comment type="caution">
    <text evidence="5">The sequence shown here is derived from an EMBL/GenBank/DDBJ whole genome shotgun (WGS) entry which is preliminary data.</text>
</comment>
<gene>
    <name evidence="5" type="ORF">AMORRO_LOCUS906</name>
</gene>
<protein>
    <submittedName>
        <fullName evidence="5">4841_t:CDS:1</fullName>
    </submittedName>
</protein>
<evidence type="ECO:0000256" key="3">
    <source>
        <dbReference type="ARBA" id="ARBA00023274"/>
    </source>
</evidence>
<comment type="similarity">
    <text evidence="1">Belongs to the bacterial ribosomal protein bS16 family.</text>
</comment>
<dbReference type="GO" id="GO:0032543">
    <property type="term" value="P:mitochondrial translation"/>
    <property type="evidence" value="ECO:0007669"/>
    <property type="project" value="TreeGrafter"/>
</dbReference>
<dbReference type="HAMAP" id="MF_00385">
    <property type="entry name" value="Ribosomal_bS16"/>
    <property type="match status" value="1"/>
</dbReference>
<organism evidence="5 6">
    <name type="scientific">Acaulospora morrowiae</name>
    <dbReference type="NCBI Taxonomy" id="94023"/>
    <lineage>
        <taxon>Eukaryota</taxon>
        <taxon>Fungi</taxon>
        <taxon>Fungi incertae sedis</taxon>
        <taxon>Mucoromycota</taxon>
        <taxon>Glomeromycotina</taxon>
        <taxon>Glomeromycetes</taxon>
        <taxon>Diversisporales</taxon>
        <taxon>Acaulosporaceae</taxon>
        <taxon>Acaulospora</taxon>
    </lineage>
</organism>
<evidence type="ECO:0000256" key="2">
    <source>
        <dbReference type="ARBA" id="ARBA00022980"/>
    </source>
</evidence>
<dbReference type="GO" id="GO:0003735">
    <property type="term" value="F:structural constituent of ribosome"/>
    <property type="evidence" value="ECO:0007669"/>
    <property type="project" value="InterPro"/>
</dbReference>
<dbReference type="SUPFAM" id="SSF54565">
    <property type="entry name" value="Ribosomal protein S16"/>
    <property type="match status" value="1"/>
</dbReference>
<reference evidence="5" key="1">
    <citation type="submission" date="2021-06" db="EMBL/GenBank/DDBJ databases">
        <authorList>
            <person name="Kallberg Y."/>
            <person name="Tangrot J."/>
            <person name="Rosling A."/>
        </authorList>
    </citation>
    <scope>NUCLEOTIDE SEQUENCE</scope>
    <source>
        <strain evidence="5">CL551</strain>
    </source>
</reference>
<dbReference type="Gene3D" id="3.30.1320.10">
    <property type="match status" value="1"/>
</dbReference>
<dbReference type="PANTHER" id="PTHR12919">
    <property type="entry name" value="30S RIBOSOMAL PROTEIN S16"/>
    <property type="match status" value="1"/>
</dbReference>
<dbReference type="GO" id="GO:0005763">
    <property type="term" value="C:mitochondrial small ribosomal subunit"/>
    <property type="evidence" value="ECO:0007669"/>
    <property type="project" value="TreeGrafter"/>
</dbReference>
<dbReference type="EMBL" id="CAJVPV010000318">
    <property type="protein sequence ID" value="CAG8451205.1"/>
    <property type="molecule type" value="Genomic_DNA"/>
</dbReference>
<evidence type="ECO:0000256" key="4">
    <source>
        <dbReference type="SAM" id="MobiDB-lite"/>
    </source>
</evidence>
<keyword evidence="3" id="KW-0687">Ribonucleoprotein</keyword>
<dbReference type="Proteomes" id="UP000789342">
    <property type="component" value="Unassembled WGS sequence"/>
</dbReference>
<proteinExistence type="inferred from homology"/>
<name>A0A9N8VD09_9GLOM</name>
<feature type="compositionally biased region" description="Basic and acidic residues" evidence="4">
    <location>
        <begin position="106"/>
        <end position="122"/>
    </location>
</feature>